<evidence type="ECO:0000256" key="2">
    <source>
        <dbReference type="ARBA" id="ARBA00023004"/>
    </source>
</evidence>
<evidence type="ECO:0000313" key="7">
    <source>
        <dbReference type="Proteomes" id="UP001165962"/>
    </source>
</evidence>
<evidence type="ECO:0000313" key="6">
    <source>
        <dbReference type="EMBL" id="NHN32391.1"/>
    </source>
</evidence>
<organism evidence="6 7">
    <name type="scientific">Paenibacillus agricola</name>
    <dbReference type="NCBI Taxonomy" id="2716264"/>
    <lineage>
        <taxon>Bacteria</taxon>
        <taxon>Bacillati</taxon>
        <taxon>Bacillota</taxon>
        <taxon>Bacilli</taxon>
        <taxon>Bacillales</taxon>
        <taxon>Paenibacillaceae</taxon>
        <taxon>Paenibacillus</taxon>
    </lineage>
</organism>
<reference evidence="6" key="1">
    <citation type="submission" date="2020-03" db="EMBL/GenBank/DDBJ databases">
        <title>Draft sequencing of Paenibacilllus sp. S3N08.</title>
        <authorList>
            <person name="Kim D.-U."/>
        </authorList>
    </citation>
    <scope>NUCLEOTIDE SEQUENCE</scope>
    <source>
        <strain evidence="6">S3N08</strain>
    </source>
</reference>
<keyword evidence="3" id="KW-0411">Iron-sulfur</keyword>
<evidence type="ECO:0000259" key="5">
    <source>
        <dbReference type="SMART" id="SM00729"/>
    </source>
</evidence>
<keyword evidence="7" id="KW-1185">Reference proteome</keyword>
<dbReference type="EMBL" id="JAAOIW010000008">
    <property type="protein sequence ID" value="NHN32391.1"/>
    <property type="molecule type" value="Genomic_DNA"/>
</dbReference>
<dbReference type="InterPro" id="IPR058240">
    <property type="entry name" value="rSAM_sf"/>
</dbReference>
<accession>A0ABX0J9D9</accession>
<evidence type="ECO:0000256" key="4">
    <source>
        <dbReference type="SAM" id="MobiDB-lite"/>
    </source>
</evidence>
<feature type="region of interest" description="Disordered" evidence="4">
    <location>
        <begin position="309"/>
        <end position="328"/>
    </location>
</feature>
<evidence type="ECO:0000256" key="1">
    <source>
        <dbReference type="ARBA" id="ARBA00022723"/>
    </source>
</evidence>
<dbReference type="InterPro" id="IPR007197">
    <property type="entry name" value="rSAM"/>
</dbReference>
<protein>
    <submittedName>
        <fullName evidence="6">Radical SAM protein</fullName>
    </submittedName>
</protein>
<proteinExistence type="predicted"/>
<dbReference type="SMART" id="SM00729">
    <property type="entry name" value="Elp3"/>
    <property type="match status" value="1"/>
</dbReference>
<evidence type="ECO:0000256" key="3">
    <source>
        <dbReference type="ARBA" id="ARBA00023014"/>
    </source>
</evidence>
<feature type="domain" description="Elp3/MiaA/NifB-like radical SAM core" evidence="5">
    <location>
        <begin position="34"/>
        <end position="268"/>
    </location>
</feature>
<dbReference type="InterPro" id="IPR006638">
    <property type="entry name" value="Elp3/MiaA/NifB-like_rSAM"/>
</dbReference>
<dbReference type="PANTHER" id="PTHR43432">
    <property type="entry name" value="SLR0285 PROTEIN"/>
    <property type="match status" value="1"/>
</dbReference>
<dbReference type="Pfam" id="PF04055">
    <property type="entry name" value="Radical_SAM"/>
    <property type="match status" value="1"/>
</dbReference>
<dbReference type="SFLD" id="SFLDS00029">
    <property type="entry name" value="Radical_SAM"/>
    <property type="match status" value="1"/>
</dbReference>
<dbReference type="Gene3D" id="3.80.30.30">
    <property type="match status" value="1"/>
</dbReference>
<comment type="caution">
    <text evidence="6">The sequence shown here is derived from an EMBL/GenBank/DDBJ whole genome shotgun (WGS) entry which is preliminary data.</text>
</comment>
<gene>
    <name evidence="6" type="ORF">G9U52_21345</name>
</gene>
<keyword evidence="2" id="KW-0408">Iron</keyword>
<dbReference type="PANTHER" id="PTHR43432:SF3">
    <property type="entry name" value="SLR0285 PROTEIN"/>
    <property type="match status" value="1"/>
</dbReference>
<dbReference type="SUPFAM" id="SSF102114">
    <property type="entry name" value="Radical SAM enzymes"/>
    <property type="match status" value="1"/>
</dbReference>
<keyword evidence="1" id="KW-0479">Metal-binding</keyword>
<dbReference type="SFLD" id="SFLDG01084">
    <property type="entry name" value="Uncharacterised_Radical_SAM_Su"/>
    <property type="match status" value="1"/>
</dbReference>
<name>A0ABX0J9D9_9BACL</name>
<dbReference type="Proteomes" id="UP001165962">
    <property type="component" value="Unassembled WGS sequence"/>
</dbReference>
<dbReference type="InterPro" id="IPR040086">
    <property type="entry name" value="MJ0683-like"/>
</dbReference>
<dbReference type="CDD" id="cd01335">
    <property type="entry name" value="Radical_SAM"/>
    <property type="match status" value="1"/>
</dbReference>
<dbReference type="RefSeq" id="WP_166152683.1">
    <property type="nucleotide sequence ID" value="NZ_JAAOIW010000008.1"/>
</dbReference>
<sequence>MSIAKSSTIQSKIQYEPMQAKTILNPVKAPSMPFDWSINPYRGCQHGCSFCYARSTHSFLGEEANDAFQNHIFLKSDAPAILRAQILKRLRGHTRIADWRPVAIGTATDPYQQIESKAMLTRGCLEVLAEFQIPITITTRSPLILRDLDLLKKLPMLSVNISISTLNNKIWRQFEPATPSPAQRLVTVERLNEQGIPTGIFAAPLLPYLTDGEADLEELVAAASQAGAQFFMPSFLRLSTSAVKVWFFQALQQHYPQLTQTYAQLYQFSGSLPSSFRDPVMRKLEAMLLQHKVDMQKFVPATEPQLSNAALGNEENEDAGQPMQLTLF</sequence>